<feature type="transmembrane region" description="Helical" evidence="2">
    <location>
        <begin position="90"/>
        <end position="114"/>
    </location>
</feature>
<feature type="compositionally biased region" description="Low complexity" evidence="1">
    <location>
        <begin position="214"/>
        <end position="238"/>
    </location>
</feature>
<evidence type="ECO:0000256" key="2">
    <source>
        <dbReference type="SAM" id="Phobius"/>
    </source>
</evidence>
<dbReference type="AlphaFoldDB" id="A0A414B124"/>
<keyword evidence="2" id="KW-0472">Membrane</keyword>
<accession>A0A414B124</accession>
<keyword evidence="2" id="KW-1133">Transmembrane helix</keyword>
<name>A0A414B124_9FIRM</name>
<dbReference type="Pfam" id="PF12801">
    <property type="entry name" value="Fer4_5"/>
    <property type="match status" value="2"/>
</dbReference>
<sequence>MNKPALKAKKHWYDYLWIASLLYLFLGFFNIMFAWLGLICFLVPLAISIATGSKLYCNRYCGRGQLFSILGKKLHLSPNREIPGWMKSKAFRYGFLVFFLVMFCQMLFNTYLVFRGTSGLKQAVTVLWTFRLPWQHAYHGTGLPLWTAQFAFGFYSVMLTSTILGLATMALFRPRSWCVYCPMGTMTQMICKAKAGACPGAASECGTSGCGSSGCSSSGFGASGCSSSGCSSSDCSSSHSDESLS</sequence>
<protein>
    <submittedName>
        <fullName evidence="4">4Fe-4S binding protein</fullName>
    </submittedName>
</protein>
<organism evidence="4 5">
    <name type="scientific">Enterocloster bolteae</name>
    <dbReference type="NCBI Taxonomy" id="208479"/>
    <lineage>
        <taxon>Bacteria</taxon>
        <taxon>Bacillati</taxon>
        <taxon>Bacillota</taxon>
        <taxon>Clostridia</taxon>
        <taxon>Lachnospirales</taxon>
        <taxon>Lachnospiraceae</taxon>
        <taxon>Enterocloster</taxon>
    </lineage>
</organism>
<feature type="domain" description="4Fe-4S ferredoxin-type" evidence="3">
    <location>
        <begin position="159"/>
        <end position="190"/>
    </location>
</feature>
<evidence type="ECO:0000313" key="5">
    <source>
        <dbReference type="Proteomes" id="UP000283975"/>
    </source>
</evidence>
<proteinExistence type="predicted"/>
<dbReference type="InterPro" id="IPR017896">
    <property type="entry name" value="4Fe4S_Fe-S-bd"/>
</dbReference>
<dbReference type="EMBL" id="QSHZ01000001">
    <property type="protein sequence ID" value="RHC58914.1"/>
    <property type="molecule type" value="Genomic_DNA"/>
</dbReference>
<feature type="transmembrane region" description="Helical" evidence="2">
    <location>
        <begin position="152"/>
        <end position="172"/>
    </location>
</feature>
<dbReference type="Proteomes" id="UP000283975">
    <property type="component" value="Unassembled WGS sequence"/>
</dbReference>
<feature type="region of interest" description="Disordered" evidence="1">
    <location>
        <begin position="214"/>
        <end position="245"/>
    </location>
</feature>
<comment type="caution">
    <text evidence="4">The sequence shown here is derived from an EMBL/GenBank/DDBJ whole genome shotgun (WGS) entry which is preliminary data.</text>
</comment>
<reference evidence="4 5" key="1">
    <citation type="submission" date="2018-08" db="EMBL/GenBank/DDBJ databases">
        <title>A genome reference for cultivated species of the human gut microbiota.</title>
        <authorList>
            <person name="Zou Y."/>
            <person name="Xue W."/>
            <person name="Luo G."/>
        </authorList>
    </citation>
    <scope>NUCLEOTIDE SEQUENCE [LARGE SCALE GENOMIC DNA]</scope>
    <source>
        <strain evidence="4 5">AM35-14</strain>
    </source>
</reference>
<feature type="transmembrane region" description="Helical" evidence="2">
    <location>
        <begin position="35"/>
        <end position="57"/>
    </location>
</feature>
<gene>
    <name evidence="4" type="ORF">DW839_00680</name>
</gene>
<evidence type="ECO:0000313" key="4">
    <source>
        <dbReference type="EMBL" id="RHC58914.1"/>
    </source>
</evidence>
<evidence type="ECO:0000256" key="1">
    <source>
        <dbReference type="SAM" id="MobiDB-lite"/>
    </source>
</evidence>
<keyword evidence="2" id="KW-0812">Transmembrane</keyword>
<feature type="domain" description="4Fe-4S ferredoxin-type" evidence="3">
    <location>
        <begin position="33"/>
        <end position="73"/>
    </location>
</feature>
<evidence type="ECO:0000259" key="3">
    <source>
        <dbReference type="Pfam" id="PF12801"/>
    </source>
</evidence>